<feature type="region of interest" description="Disordered" evidence="1">
    <location>
        <begin position="346"/>
        <end position="372"/>
    </location>
</feature>
<gene>
    <name evidence="3" type="ORF">NOF55_10625</name>
</gene>
<dbReference type="Proteomes" id="UP001208771">
    <property type="component" value="Unassembled WGS sequence"/>
</dbReference>
<feature type="compositionally biased region" description="Low complexity" evidence="1">
    <location>
        <begin position="39"/>
        <end position="55"/>
    </location>
</feature>
<feature type="compositionally biased region" description="Low complexity" evidence="1">
    <location>
        <begin position="661"/>
        <end position="683"/>
    </location>
</feature>
<dbReference type="EMBL" id="JANFPI010000003">
    <property type="protein sequence ID" value="MCX8997561.1"/>
    <property type="molecule type" value="Genomic_DNA"/>
</dbReference>
<accession>A0AAE3N0D1</accession>
<name>A0AAE3N0D1_9HYPH</name>
<feature type="domain" description="SPOR" evidence="2">
    <location>
        <begin position="784"/>
        <end position="867"/>
    </location>
</feature>
<feature type="region of interest" description="Disordered" evidence="1">
    <location>
        <begin position="94"/>
        <end position="165"/>
    </location>
</feature>
<dbReference type="InterPro" id="IPR007730">
    <property type="entry name" value="SPOR-like_dom"/>
</dbReference>
<dbReference type="Pfam" id="PF05036">
    <property type="entry name" value="SPOR"/>
    <property type="match status" value="1"/>
</dbReference>
<feature type="region of interest" description="Disordered" evidence="1">
    <location>
        <begin position="594"/>
        <end position="634"/>
    </location>
</feature>
<feature type="compositionally biased region" description="Low complexity" evidence="1">
    <location>
        <begin position="703"/>
        <end position="731"/>
    </location>
</feature>
<keyword evidence="4" id="KW-1185">Reference proteome</keyword>
<dbReference type="Gene3D" id="3.30.70.1070">
    <property type="entry name" value="Sporulation related repeat"/>
    <property type="match status" value="1"/>
</dbReference>
<organism evidence="3 4">
    <name type="scientific">Ectorhizobium quercum</name>
    <dbReference type="NCBI Taxonomy" id="2965071"/>
    <lineage>
        <taxon>Bacteria</taxon>
        <taxon>Pseudomonadati</taxon>
        <taxon>Pseudomonadota</taxon>
        <taxon>Alphaproteobacteria</taxon>
        <taxon>Hyphomicrobiales</taxon>
        <taxon>Rhizobiaceae</taxon>
        <taxon>Ectorhizobium</taxon>
    </lineage>
</organism>
<feature type="region of interest" description="Disordered" evidence="1">
    <location>
        <begin position="29"/>
        <end position="63"/>
    </location>
</feature>
<protein>
    <submittedName>
        <fullName evidence="3">SPOR domain-containing protein</fullName>
    </submittedName>
</protein>
<reference evidence="3" key="1">
    <citation type="submission" date="2022-07" db="EMBL/GenBank/DDBJ databases">
        <title>Ectorhizobium quercum gen.nov., sp. nov.</title>
        <authorList>
            <person name="Ma T."/>
            <person name="Li Y."/>
        </authorList>
    </citation>
    <scope>NUCLEOTIDE SEQUENCE</scope>
    <source>
        <strain evidence="3">BDR2-2</strain>
    </source>
</reference>
<dbReference type="GO" id="GO:0042834">
    <property type="term" value="F:peptidoglycan binding"/>
    <property type="evidence" value="ECO:0007669"/>
    <property type="project" value="InterPro"/>
</dbReference>
<dbReference type="InterPro" id="IPR036680">
    <property type="entry name" value="SPOR-like_sf"/>
</dbReference>
<evidence type="ECO:0000313" key="4">
    <source>
        <dbReference type="Proteomes" id="UP001208771"/>
    </source>
</evidence>
<proteinExistence type="predicted"/>
<dbReference type="AlphaFoldDB" id="A0AAE3N0D1"/>
<comment type="caution">
    <text evidence="3">The sequence shown here is derived from an EMBL/GenBank/DDBJ whole genome shotgun (WGS) entry which is preliminary data.</text>
</comment>
<evidence type="ECO:0000259" key="2">
    <source>
        <dbReference type="PROSITE" id="PS51724"/>
    </source>
</evidence>
<feature type="compositionally biased region" description="Low complexity" evidence="1">
    <location>
        <begin position="758"/>
        <end position="774"/>
    </location>
</feature>
<feature type="region of interest" description="Disordered" evidence="1">
    <location>
        <begin position="661"/>
        <end position="745"/>
    </location>
</feature>
<evidence type="ECO:0000313" key="3">
    <source>
        <dbReference type="EMBL" id="MCX8997561.1"/>
    </source>
</evidence>
<dbReference type="PROSITE" id="PS51724">
    <property type="entry name" value="SPOR"/>
    <property type="match status" value="1"/>
</dbReference>
<feature type="compositionally biased region" description="Acidic residues" evidence="1">
    <location>
        <begin position="148"/>
        <end position="165"/>
    </location>
</feature>
<evidence type="ECO:0000256" key="1">
    <source>
        <dbReference type="SAM" id="MobiDB-lite"/>
    </source>
</evidence>
<feature type="region of interest" description="Disordered" evidence="1">
    <location>
        <begin position="758"/>
        <end position="784"/>
    </location>
</feature>
<dbReference type="RefSeq" id="WP_306411345.1">
    <property type="nucleotide sequence ID" value="NZ_JANFPI010000003.1"/>
</dbReference>
<sequence length="867" mass="90683">MAQEKYAYGSNPGDLFADDDPLAELARIVGYDQPSPRQSAAVPPAEPVSEPARPVASERPEPLFDLEDELLKEFERYDAPELDPVGSIAVDLPADDRRTGQADAAPVHVEPSFTGHFTENPVPLPSHSRPPVEEARAAIAGGFSAESKDDDAGEPSFDAEGDPSFDVDLADELELAVASDDPGLVEPVAERRPDVFRMPLANFQPARREPVVVEEAPVVEQVSEPEAPFVEQPEQAYDVEHFDTAEIKDAAPQPALDFAPEEVPAEPAEPVVAAAPERQEPELEDFDAAIADDEFELALDGLEIDLSDIVMSEVGVAEPVEPVAAKAPVEQPAVVVEEPAAVSAVPQSEEVAWSGDLPGFSEASADGDMPFDASQISDPDYGPEVVADLDVPDMPQHRADEPKAQPPVFDADFDAELAELIHDERPAVAAAVAKPAEAAQPARQSAPDLDDFSLMMNEDFSDPTSTPLDIERPTGRMVIDPDTMEVVDPEGSRRSRGWMVLAASVAILASATGLYAWWSNGGIGGLASGDGPPIVLADSEPVKVVPENPGGKTVPNQDKAVYDRVAGGGTLAPTQRSLISSSEEPLDVVQRTLSPENFPLQRAEDEEITEVQDDRLQPGDGSGSAAAEAPADSNVSLRKVRTMIVRPDGTLVAREVPETPAAPVAPAAQTQTAAALPASSSPSPVAPPPAGMPASVQGTATPAASDDALSQAADSTVAEPPAATAPPVQTAGDRAPVPVPRPAEQPVNVVGTVTNEGNVRPAANASAPATPAAPQEVASATTTQVPPGTYVVQIASLPSQAEAERSYSSMSSRYGSIIGGRDVDIRAADIPGRGTYYRVRVVAGSKADADTLCGRLKQAGGSCLVTR</sequence>